<gene>
    <name evidence="1" type="ORF">BFAG_00604</name>
</gene>
<dbReference type="Proteomes" id="UP000005101">
    <property type="component" value="Unassembled WGS sequence"/>
</dbReference>
<dbReference type="SUPFAM" id="SSF51445">
    <property type="entry name" value="(Trans)glycosidases"/>
    <property type="match status" value="1"/>
</dbReference>
<dbReference type="EMBL" id="EQ973213">
    <property type="protein sequence ID" value="EFR51910.1"/>
    <property type="molecule type" value="Genomic_DNA"/>
</dbReference>
<dbReference type="InterPro" id="IPR032320">
    <property type="entry name" value="GH18_BT1044-like"/>
</dbReference>
<proteinExistence type="predicted"/>
<dbReference type="PROSITE" id="PS51257">
    <property type="entry name" value="PROKAR_LIPOPROTEIN"/>
    <property type="match status" value="1"/>
</dbReference>
<accession>A0ABN0BG64</accession>
<keyword evidence="2" id="KW-1185">Reference proteome</keyword>
<evidence type="ECO:0008006" key="3">
    <source>
        <dbReference type="Google" id="ProtNLM"/>
    </source>
</evidence>
<organism evidence="1 2">
    <name type="scientific">Bacteroides fragilis 3_1_12</name>
    <dbReference type="NCBI Taxonomy" id="457424"/>
    <lineage>
        <taxon>Bacteria</taxon>
        <taxon>Pseudomonadati</taxon>
        <taxon>Bacteroidota</taxon>
        <taxon>Bacteroidia</taxon>
        <taxon>Bacteroidales</taxon>
        <taxon>Bacteroidaceae</taxon>
        <taxon>Bacteroides</taxon>
    </lineage>
</organism>
<dbReference type="CDD" id="cd06542">
    <property type="entry name" value="GH18_EndoS-like"/>
    <property type="match status" value="1"/>
</dbReference>
<protein>
    <recommendedName>
        <fullName evidence="3">Endoglycosidase</fullName>
    </recommendedName>
</protein>
<dbReference type="PROSITE" id="PS01095">
    <property type="entry name" value="GH18_1"/>
    <property type="match status" value="1"/>
</dbReference>
<dbReference type="Gene3D" id="3.20.20.80">
    <property type="entry name" value="Glycosidases"/>
    <property type="match status" value="1"/>
</dbReference>
<sequence length="360" mass="40811">MMFKLKREKKMKKRYLNIVVFALFVSMLLGCSDWTKPEAEDFFEMPGNDYYENLRAYKRSEHSVAFGWFGGWTGVGASMVGSLMGLPDSVDFVSIWGNWKNLDEARMLDKKKVKELKGTRALMCFIVANVGDQLTPEEYKENYKEYWGWKDGDQEAIDGAIRKYANAICDSIDKYGYDGFDIDYEPNYGSPGNLASYPENMLTFVKALGERIGPKSGTGRLLVIDGEPQSIHPETGPYFDYFIVQAYSNLAGNSDTNLDRRLAGTIANFKEVLTPEKVANMYIVTENFESYAPTGGGDYVDRYGNKMRALAGMARWTPVIDGKQVRKGGVGTYHMEYDYPGDVEYKYLREAIRIMNPAVK</sequence>
<dbReference type="Pfam" id="PF16141">
    <property type="entry name" value="GH18_BT1044-like"/>
    <property type="match status" value="1"/>
</dbReference>
<dbReference type="InterPro" id="IPR017853">
    <property type="entry name" value="GH"/>
</dbReference>
<evidence type="ECO:0000313" key="2">
    <source>
        <dbReference type="Proteomes" id="UP000005101"/>
    </source>
</evidence>
<dbReference type="InterPro" id="IPR001579">
    <property type="entry name" value="Glyco_hydro_18_chit_AS"/>
</dbReference>
<evidence type="ECO:0000313" key="1">
    <source>
        <dbReference type="EMBL" id="EFR51910.1"/>
    </source>
</evidence>
<name>A0ABN0BG64_BACFG</name>
<reference evidence="1 2" key="1">
    <citation type="submission" date="2008-12" db="EMBL/GenBank/DDBJ databases">
        <title>Annotation of Bacteroides fragilis strain 3_1_12.</title>
        <authorList>
            <consortium name="The Broad Institute Genome Sequencing Platform"/>
            <person name="Ward D."/>
            <person name="Young S.K."/>
            <person name="Kodira C.D."/>
            <person name="Zeng Q."/>
            <person name="Koehrsen M."/>
            <person name="Alvarado L."/>
            <person name="Berlin A."/>
            <person name="Borenstein D."/>
            <person name="Chen Z."/>
            <person name="Engels R."/>
            <person name="Freedman E."/>
            <person name="Gellesch M."/>
            <person name="Goldberg J."/>
            <person name="Griggs A."/>
            <person name="Gujja S."/>
            <person name="Heiman D."/>
            <person name="Hepburn T."/>
            <person name="Howarth C."/>
            <person name="Jen D."/>
            <person name="Larson L."/>
            <person name="Lewis B."/>
            <person name="Mehta T."/>
            <person name="Park D."/>
            <person name="Pearson M."/>
            <person name="Roberts A."/>
            <person name="Saif S."/>
            <person name="Shea T."/>
            <person name="Shenoy N."/>
            <person name="Sisk P."/>
            <person name="Stolte C."/>
            <person name="Sykes S."/>
            <person name="Walk T."/>
            <person name="White J."/>
            <person name="Yandava C."/>
            <person name="Allen-Vercoe E."/>
            <person name="Strauss J."/>
            <person name="Ambrose C."/>
            <person name="Lander E."/>
            <person name="Nusbaum C."/>
            <person name="Galagan J."/>
            <person name="Birren B."/>
        </authorList>
    </citation>
    <scope>NUCLEOTIDE SEQUENCE [LARGE SCALE GENOMIC DNA]</scope>
    <source>
        <strain evidence="1 2">3_1_12</strain>
    </source>
</reference>